<evidence type="ECO:0000313" key="9">
    <source>
        <dbReference type="Proteomes" id="UP000317593"/>
    </source>
</evidence>
<evidence type="ECO:0000256" key="2">
    <source>
        <dbReference type="ARBA" id="ARBA00022670"/>
    </source>
</evidence>
<dbReference type="Pfam" id="PF04389">
    <property type="entry name" value="Peptidase_M28"/>
    <property type="match status" value="1"/>
</dbReference>
<organism evidence="8 9">
    <name type="scientific">Fodinibius sediminis</name>
    <dbReference type="NCBI Taxonomy" id="1214077"/>
    <lineage>
        <taxon>Bacteria</taxon>
        <taxon>Pseudomonadati</taxon>
        <taxon>Balneolota</taxon>
        <taxon>Balneolia</taxon>
        <taxon>Balneolales</taxon>
        <taxon>Balneolaceae</taxon>
        <taxon>Fodinibius</taxon>
    </lineage>
</organism>
<evidence type="ECO:0000259" key="7">
    <source>
        <dbReference type="Pfam" id="PF04389"/>
    </source>
</evidence>
<dbReference type="GO" id="GO:0004180">
    <property type="term" value="F:carboxypeptidase activity"/>
    <property type="evidence" value="ECO:0007669"/>
    <property type="project" value="UniProtKB-KW"/>
</dbReference>
<dbReference type="Proteomes" id="UP000317593">
    <property type="component" value="Unassembled WGS sequence"/>
</dbReference>
<keyword evidence="5" id="KW-0378">Hydrolase</keyword>
<dbReference type="InterPro" id="IPR007484">
    <property type="entry name" value="Peptidase_M28"/>
</dbReference>
<keyword evidence="2" id="KW-0645">Protease</keyword>
<gene>
    <name evidence="8" type="ORF">SAMN06265218_101152</name>
</gene>
<accession>A0A521AIU2</accession>
<keyword evidence="3" id="KW-0479">Metal-binding</keyword>
<dbReference type="Gene3D" id="3.50.30.30">
    <property type="match status" value="1"/>
</dbReference>
<evidence type="ECO:0000313" key="8">
    <source>
        <dbReference type="EMBL" id="SMO34749.1"/>
    </source>
</evidence>
<evidence type="ECO:0000256" key="4">
    <source>
        <dbReference type="ARBA" id="ARBA00022729"/>
    </source>
</evidence>
<evidence type="ECO:0000256" key="5">
    <source>
        <dbReference type="ARBA" id="ARBA00022801"/>
    </source>
</evidence>
<dbReference type="Gene3D" id="3.40.630.10">
    <property type="entry name" value="Zn peptidases"/>
    <property type="match status" value="2"/>
</dbReference>
<dbReference type="InterPro" id="IPR046450">
    <property type="entry name" value="PA_dom_sf"/>
</dbReference>
<keyword evidence="9" id="KW-1185">Reference proteome</keyword>
<dbReference type="RefSeq" id="WP_142712624.1">
    <property type="nucleotide sequence ID" value="NZ_FXTH01000001.1"/>
</dbReference>
<protein>
    <submittedName>
        <fullName evidence="8">Zn-dependent amino-or carboxypeptidase, M28 family</fullName>
    </submittedName>
</protein>
<dbReference type="EMBL" id="FXTH01000001">
    <property type="protein sequence ID" value="SMO34749.1"/>
    <property type="molecule type" value="Genomic_DNA"/>
</dbReference>
<proteinExistence type="predicted"/>
<evidence type="ECO:0000256" key="6">
    <source>
        <dbReference type="ARBA" id="ARBA00022833"/>
    </source>
</evidence>
<dbReference type="InterPro" id="IPR045175">
    <property type="entry name" value="M28_fam"/>
</dbReference>
<dbReference type="OrthoDB" id="9778250at2"/>
<keyword evidence="1" id="KW-0031">Aminopeptidase</keyword>
<dbReference type="AlphaFoldDB" id="A0A521AIU2"/>
<dbReference type="SUPFAM" id="SSF53187">
    <property type="entry name" value="Zn-dependent exopeptidases"/>
    <property type="match status" value="1"/>
</dbReference>
<keyword evidence="8" id="KW-0121">Carboxypeptidase</keyword>
<reference evidence="8 9" key="1">
    <citation type="submission" date="2017-05" db="EMBL/GenBank/DDBJ databases">
        <authorList>
            <person name="Varghese N."/>
            <person name="Submissions S."/>
        </authorList>
    </citation>
    <scope>NUCLEOTIDE SEQUENCE [LARGE SCALE GENOMIC DNA]</scope>
    <source>
        <strain evidence="8 9">DSM 21194</strain>
    </source>
</reference>
<dbReference type="PANTHER" id="PTHR12147">
    <property type="entry name" value="METALLOPEPTIDASE M28 FAMILY MEMBER"/>
    <property type="match status" value="1"/>
</dbReference>
<dbReference type="PANTHER" id="PTHR12147:SF56">
    <property type="entry name" value="AMINOPEPTIDASE YDR415C-RELATED"/>
    <property type="match status" value="1"/>
</dbReference>
<dbReference type="PROSITE" id="PS51257">
    <property type="entry name" value="PROKAR_LIPOPROTEIN"/>
    <property type="match status" value="1"/>
</dbReference>
<evidence type="ECO:0000256" key="1">
    <source>
        <dbReference type="ARBA" id="ARBA00022438"/>
    </source>
</evidence>
<keyword evidence="4" id="KW-0732">Signal</keyword>
<feature type="domain" description="Peptidase M28" evidence="7">
    <location>
        <begin position="298"/>
        <end position="502"/>
    </location>
</feature>
<sequence length="554" mass="61636">MKNFFPVLWMLALIMGCMRSPIEEVSETITEESLMRPIKVLSSDEFQGRSTGTAGEEKTVDYLVSQLKKYGLKGGMPDGGYVQEVPLVGQKTSEEARLTISKDGRIIHTFDYYADFMAWPSNLEGEVTIEDAQLVYVGYGIQAPEENWDDFKEADVKGKVLVVKNSDPAGDPELFKGNTRLYYGRYDYKYEKAREMGAAGVLIIHTTPTAGYGWNVVANGWNREQFYLRGNEEMKGAPTKFNGWLTEEASSELFKSAGLDLKSQLEAAEDRSFTPVPLEGLSMHLDLSATYREKNAKNVLGLLEGSSNELKDEYAVFTAHHDHLGITKPVEGDSINNGALDNAAGVSAVLNLARSYQKLQPQLKRSLLFLFVGAEEVGLLGAKYWAAHPTVSPGRVTANINLDGMNVYGKTSDIVLVGYGRNSVSDVIEEVAAEQGVEVKADPHPDRGYFYRSDHFALAKQGIPAIFPNAGTQYVDKPSDYAATVDSLQNANYHTVNDEVNNYWDLSGMVRDVRLFFQAGYRMINAERMQTWRQGDEFKQKRLEMIEQADSAAD</sequence>
<dbReference type="GO" id="GO:0004177">
    <property type="term" value="F:aminopeptidase activity"/>
    <property type="evidence" value="ECO:0007669"/>
    <property type="project" value="UniProtKB-KW"/>
</dbReference>
<dbReference type="GO" id="GO:0006508">
    <property type="term" value="P:proteolysis"/>
    <property type="evidence" value="ECO:0007669"/>
    <property type="project" value="UniProtKB-KW"/>
</dbReference>
<name>A0A521AIU2_9BACT</name>
<dbReference type="SUPFAM" id="SSF52025">
    <property type="entry name" value="PA domain"/>
    <property type="match status" value="1"/>
</dbReference>
<dbReference type="GO" id="GO:0046872">
    <property type="term" value="F:metal ion binding"/>
    <property type="evidence" value="ECO:0007669"/>
    <property type="project" value="UniProtKB-KW"/>
</dbReference>
<evidence type="ECO:0000256" key="3">
    <source>
        <dbReference type="ARBA" id="ARBA00022723"/>
    </source>
</evidence>
<keyword evidence="6" id="KW-0862">Zinc</keyword>
<dbReference type="GO" id="GO:0008235">
    <property type="term" value="F:metalloexopeptidase activity"/>
    <property type="evidence" value="ECO:0007669"/>
    <property type="project" value="InterPro"/>
</dbReference>